<dbReference type="OrthoDB" id="4251348at2"/>
<accession>A0A1X0ARX5</accession>
<dbReference type="EMBL" id="MVHF01000023">
    <property type="protein sequence ID" value="ORA32812.1"/>
    <property type="molecule type" value="Genomic_DNA"/>
</dbReference>
<dbReference type="RefSeq" id="WP_083165975.1">
    <property type="nucleotide sequence ID" value="NZ_MVHF01000023.1"/>
</dbReference>
<protein>
    <submittedName>
        <fullName evidence="1">Uncharacterized protein</fullName>
    </submittedName>
</protein>
<dbReference type="Proteomes" id="UP000192448">
    <property type="component" value="Unassembled WGS sequence"/>
</dbReference>
<comment type="caution">
    <text evidence="1">The sequence shown here is derived from an EMBL/GenBank/DDBJ whole genome shotgun (WGS) entry which is preliminary data.</text>
</comment>
<gene>
    <name evidence="1" type="ORF">BST13_21110</name>
</gene>
<dbReference type="AlphaFoldDB" id="A0A1X0ARX5"/>
<keyword evidence="2" id="KW-1185">Reference proteome</keyword>
<sequence>MSHTHADTLEASIVAMNEALAELSQQLVQPDSSTAAESVDLTSIIRRPGWTTIAEAMLVESMAATITQHARALTHAHKSLIAGALAVGD</sequence>
<proteinExistence type="predicted"/>
<reference evidence="1 2" key="1">
    <citation type="submission" date="2017-02" db="EMBL/GenBank/DDBJ databases">
        <title>The new phylogeny of genus Mycobacterium.</title>
        <authorList>
            <person name="Tortoli E."/>
            <person name="Trovato A."/>
            <person name="Cirillo D.M."/>
        </authorList>
    </citation>
    <scope>NUCLEOTIDE SEQUENCE [LARGE SCALE GENOMIC DNA]</scope>
    <source>
        <strain evidence="1 2">RW6</strain>
    </source>
</reference>
<evidence type="ECO:0000313" key="2">
    <source>
        <dbReference type="Proteomes" id="UP000192448"/>
    </source>
</evidence>
<organism evidence="1 2">
    <name type="scientific">Mycobacterium aquaticum</name>
    <dbReference type="NCBI Taxonomy" id="1927124"/>
    <lineage>
        <taxon>Bacteria</taxon>
        <taxon>Bacillati</taxon>
        <taxon>Actinomycetota</taxon>
        <taxon>Actinomycetes</taxon>
        <taxon>Mycobacteriales</taxon>
        <taxon>Mycobacteriaceae</taxon>
        <taxon>Mycobacterium</taxon>
    </lineage>
</organism>
<name>A0A1X0ARX5_9MYCO</name>
<evidence type="ECO:0000313" key="1">
    <source>
        <dbReference type="EMBL" id="ORA32812.1"/>
    </source>
</evidence>